<feature type="non-terminal residue" evidence="1">
    <location>
        <position position="1"/>
    </location>
</feature>
<name>A0A2K3KEU6_TRIPR</name>
<dbReference type="Proteomes" id="UP000236291">
    <property type="component" value="Unassembled WGS sequence"/>
</dbReference>
<evidence type="ECO:0000313" key="1">
    <source>
        <dbReference type="EMBL" id="PNX64783.1"/>
    </source>
</evidence>
<proteinExistence type="predicted"/>
<reference evidence="1 2" key="2">
    <citation type="journal article" date="2017" name="Front. Plant Sci.">
        <title>Gene Classification and Mining of Molecular Markers Useful in Red Clover (Trifolium pratense) Breeding.</title>
        <authorList>
            <person name="Istvanek J."/>
            <person name="Dluhosova J."/>
            <person name="Dluhos P."/>
            <person name="Patkova L."/>
            <person name="Nedelnik J."/>
            <person name="Repkova J."/>
        </authorList>
    </citation>
    <scope>NUCLEOTIDE SEQUENCE [LARGE SCALE GENOMIC DNA]</scope>
    <source>
        <strain evidence="2">cv. Tatra</strain>
        <tissue evidence="1">Young leaves</tissue>
    </source>
</reference>
<protein>
    <submittedName>
        <fullName evidence="1">Uncharacterized protein</fullName>
    </submittedName>
</protein>
<dbReference type="EMBL" id="ASHM01093894">
    <property type="protein sequence ID" value="PNX64783.1"/>
    <property type="molecule type" value="Genomic_DNA"/>
</dbReference>
<gene>
    <name evidence="1" type="ORF">L195_g054195</name>
</gene>
<reference evidence="1 2" key="1">
    <citation type="journal article" date="2014" name="Am. J. Bot.">
        <title>Genome assembly and annotation for red clover (Trifolium pratense; Fabaceae).</title>
        <authorList>
            <person name="Istvanek J."/>
            <person name="Jaros M."/>
            <person name="Krenek A."/>
            <person name="Repkova J."/>
        </authorList>
    </citation>
    <scope>NUCLEOTIDE SEQUENCE [LARGE SCALE GENOMIC DNA]</scope>
    <source>
        <strain evidence="2">cv. Tatra</strain>
        <tissue evidence="1">Young leaves</tissue>
    </source>
</reference>
<comment type="caution">
    <text evidence="1">The sequence shown here is derived from an EMBL/GenBank/DDBJ whole genome shotgun (WGS) entry which is preliminary data.</text>
</comment>
<dbReference type="AlphaFoldDB" id="A0A2K3KEU6"/>
<organism evidence="1 2">
    <name type="scientific">Trifolium pratense</name>
    <name type="common">Red clover</name>
    <dbReference type="NCBI Taxonomy" id="57577"/>
    <lineage>
        <taxon>Eukaryota</taxon>
        <taxon>Viridiplantae</taxon>
        <taxon>Streptophyta</taxon>
        <taxon>Embryophyta</taxon>
        <taxon>Tracheophyta</taxon>
        <taxon>Spermatophyta</taxon>
        <taxon>Magnoliopsida</taxon>
        <taxon>eudicotyledons</taxon>
        <taxon>Gunneridae</taxon>
        <taxon>Pentapetalae</taxon>
        <taxon>rosids</taxon>
        <taxon>fabids</taxon>
        <taxon>Fabales</taxon>
        <taxon>Fabaceae</taxon>
        <taxon>Papilionoideae</taxon>
        <taxon>50 kb inversion clade</taxon>
        <taxon>NPAAA clade</taxon>
        <taxon>Hologalegina</taxon>
        <taxon>IRL clade</taxon>
        <taxon>Trifolieae</taxon>
        <taxon>Trifolium</taxon>
    </lineage>
</organism>
<sequence length="41" mass="4529">RLVLGYELFKGSCCPWVATPLTVPRYEPHTDWLACPAGPAI</sequence>
<accession>A0A2K3KEU6</accession>
<evidence type="ECO:0000313" key="2">
    <source>
        <dbReference type="Proteomes" id="UP000236291"/>
    </source>
</evidence>